<gene>
    <name evidence="1" type="ORF">A2242_02465</name>
</gene>
<accession>A0A1F5SIA7</accession>
<dbReference type="Proteomes" id="UP000178925">
    <property type="component" value="Unassembled WGS sequence"/>
</dbReference>
<evidence type="ECO:0000313" key="2">
    <source>
        <dbReference type="Proteomes" id="UP000178925"/>
    </source>
</evidence>
<dbReference type="EMBL" id="MFGC01000052">
    <property type="protein sequence ID" value="OGF26448.1"/>
    <property type="molecule type" value="Genomic_DNA"/>
</dbReference>
<sequence length="120" mass="13730">MVEKFKTILNSIETERGNVAIFALLRMDEFVDKWTVVISAPWATDENRHEVFEMIRKKIVDTLTSAEASEIARIAIFPIDEHLIQELLQFKSDTVVENKKINGNDIHSAYIIKSETPALV</sequence>
<dbReference type="AlphaFoldDB" id="A0A1F5SIA7"/>
<name>A0A1F5SIA7_9BACT</name>
<reference evidence="1 2" key="1">
    <citation type="journal article" date="2016" name="Nat. Commun.">
        <title>Thousands of microbial genomes shed light on interconnected biogeochemical processes in an aquifer system.</title>
        <authorList>
            <person name="Anantharaman K."/>
            <person name="Brown C.T."/>
            <person name="Hug L.A."/>
            <person name="Sharon I."/>
            <person name="Castelle C.J."/>
            <person name="Probst A.J."/>
            <person name="Thomas B.C."/>
            <person name="Singh A."/>
            <person name="Wilkins M.J."/>
            <person name="Karaoz U."/>
            <person name="Brodie E.L."/>
            <person name="Williams K.H."/>
            <person name="Hubbard S.S."/>
            <person name="Banfield J.F."/>
        </authorList>
    </citation>
    <scope>NUCLEOTIDE SEQUENCE [LARGE SCALE GENOMIC DNA]</scope>
</reference>
<organism evidence="1 2">
    <name type="scientific">Candidatus Falkowbacteria bacterium RIFOXYA2_FULL_47_9</name>
    <dbReference type="NCBI Taxonomy" id="1797995"/>
    <lineage>
        <taxon>Bacteria</taxon>
        <taxon>Candidatus Falkowiibacteriota</taxon>
    </lineage>
</organism>
<protein>
    <submittedName>
        <fullName evidence="1">Uncharacterized protein</fullName>
    </submittedName>
</protein>
<comment type="caution">
    <text evidence="1">The sequence shown here is derived from an EMBL/GenBank/DDBJ whole genome shotgun (WGS) entry which is preliminary data.</text>
</comment>
<proteinExistence type="predicted"/>
<evidence type="ECO:0000313" key="1">
    <source>
        <dbReference type="EMBL" id="OGF26448.1"/>
    </source>
</evidence>